<protein>
    <submittedName>
        <fullName evidence="2">GNAT family N-acetyltransferase</fullName>
    </submittedName>
</protein>
<dbReference type="InterPro" id="IPR016181">
    <property type="entry name" value="Acyl_CoA_acyltransferase"/>
</dbReference>
<dbReference type="SUPFAM" id="SSF55729">
    <property type="entry name" value="Acyl-CoA N-acyltransferases (Nat)"/>
    <property type="match status" value="1"/>
</dbReference>
<dbReference type="Gene3D" id="3.40.630.30">
    <property type="match status" value="1"/>
</dbReference>
<comment type="caution">
    <text evidence="2">The sequence shown here is derived from an EMBL/GenBank/DDBJ whole genome shotgun (WGS) entry which is preliminary data.</text>
</comment>
<evidence type="ECO:0000313" key="3">
    <source>
        <dbReference type="Proteomes" id="UP000779049"/>
    </source>
</evidence>
<dbReference type="Proteomes" id="UP000779049">
    <property type="component" value="Unassembled WGS sequence"/>
</dbReference>
<dbReference type="Pfam" id="PF00583">
    <property type="entry name" value="Acetyltransf_1"/>
    <property type="match status" value="1"/>
</dbReference>
<dbReference type="CDD" id="cd04301">
    <property type="entry name" value="NAT_SF"/>
    <property type="match status" value="1"/>
</dbReference>
<evidence type="ECO:0000259" key="1">
    <source>
        <dbReference type="PROSITE" id="PS51186"/>
    </source>
</evidence>
<name>A0ABS7L4J2_9FIRM</name>
<dbReference type="EMBL" id="VIRV01000001">
    <property type="protein sequence ID" value="MBY0757963.1"/>
    <property type="molecule type" value="Genomic_DNA"/>
</dbReference>
<feature type="domain" description="N-acetyltransferase" evidence="1">
    <location>
        <begin position="20"/>
        <end position="166"/>
    </location>
</feature>
<reference evidence="2 3" key="1">
    <citation type="journal article" date="2020" name="New Microbes New Infect">
        <title>Sellimonas caecigallum sp. nov., description and genome sequence of a new member of the Sellimonas genus isolated from the cecum of feral chicken.</title>
        <authorList>
            <person name="Wongkuna S."/>
            <person name="Ghimire S."/>
            <person name="Antony L."/>
            <person name="Chankhamhaengdecha S."/>
            <person name="Janvilisri T."/>
            <person name="Scaria J."/>
        </authorList>
    </citation>
    <scope>NUCLEOTIDE SEQUENCE [LARGE SCALE GENOMIC DNA]</scope>
    <source>
        <strain evidence="2 3">SW451</strain>
    </source>
</reference>
<proteinExistence type="predicted"/>
<dbReference type="RefSeq" id="WP_221919287.1">
    <property type="nucleotide sequence ID" value="NZ_CP173660.1"/>
</dbReference>
<gene>
    <name evidence="2" type="ORF">FLB61_02415</name>
</gene>
<dbReference type="PROSITE" id="PS51186">
    <property type="entry name" value="GNAT"/>
    <property type="match status" value="1"/>
</dbReference>
<keyword evidence="3" id="KW-1185">Reference proteome</keyword>
<dbReference type="InterPro" id="IPR000182">
    <property type="entry name" value="GNAT_dom"/>
</dbReference>
<sequence length="166" mass="19082">MGTFSIEHAKTDVALDRIAALANEIWHEHFVPIIGLEQVNYMVGKFQSYPALKDQAKDGYEYYQIFSDGVFAGYMGIHPEENSVFLSKLYLHKDYRGQGLASQTTAFLKEMCRKRGWKKIWLTCNKNNENTLAVYHHLGFENVRSEVTDIGNGFVMDDYILELTVD</sequence>
<accession>A0ABS7L4J2</accession>
<evidence type="ECO:0000313" key="2">
    <source>
        <dbReference type="EMBL" id="MBY0757963.1"/>
    </source>
</evidence>
<organism evidence="2 3">
    <name type="scientific">Sellimonas caecigallum</name>
    <dbReference type="NCBI Taxonomy" id="2592333"/>
    <lineage>
        <taxon>Bacteria</taxon>
        <taxon>Bacillati</taxon>
        <taxon>Bacillota</taxon>
        <taxon>Clostridia</taxon>
        <taxon>Lachnospirales</taxon>
        <taxon>Lachnospiraceae</taxon>
        <taxon>Sellimonas</taxon>
    </lineage>
</organism>